<keyword evidence="4" id="KW-0067">ATP-binding</keyword>
<dbReference type="InterPro" id="IPR038718">
    <property type="entry name" value="SNF2-like_sf"/>
</dbReference>
<dbReference type="Pfam" id="PF00176">
    <property type="entry name" value="SNF2-rel_dom"/>
    <property type="match status" value="1"/>
</dbReference>
<keyword evidence="3" id="KW-0347">Helicase</keyword>
<dbReference type="SUPFAM" id="SSF52540">
    <property type="entry name" value="P-loop containing nucleoside triphosphate hydrolases"/>
    <property type="match status" value="2"/>
</dbReference>
<dbReference type="PROSITE" id="PS51194">
    <property type="entry name" value="HELICASE_CTER"/>
    <property type="match status" value="1"/>
</dbReference>
<dbReference type="Gene3D" id="3.40.50.300">
    <property type="entry name" value="P-loop containing nucleotide triphosphate hydrolases"/>
    <property type="match status" value="1"/>
</dbReference>
<dbReference type="GO" id="GO:0016787">
    <property type="term" value="F:hydrolase activity"/>
    <property type="evidence" value="ECO:0007669"/>
    <property type="project" value="UniProtKB-KW"/>
</dbReference>
<dbReference type="OrthoDB" id="9814088at2"/>
<feature type="domain" description="Helicase C-terminal" evidence="6">
    <location>
        <begin position="759"/>
        <end position="925"/>
    </location>
</feature>
<dbReference type="InterPro" id="IPR027417">
    <property type="entry name" value="P-loop_NTPase"/>
</dbReference>
<dbReference type="CDD" id="cd18793">
    <property type="entry name" value="SF2_C_SNF"/>
    <property type="match status" value="1"/>
</dbReference>
<name>A0A1T1D5G0_9SYNE</name>
<dbReference type="Gene3D" id="3.40.50.10810">
    <property type="entry name" value="Tandem AAA-ATPase domain"/>
    <property type="match status" value="1"/>
</dbReference>
<evidence type="ECO:0000256" key="1">
    <source>
        <dbReference type="ARBA" id="ARBA00022741"/>
    </source>
</evidence>
<comment type="caution">
    <text evidence="7">The sequence shown here is derived from an EMBL/GenBank/DDBJ whole genome shotgun (WGS) entry which is preliminary data.</text>
</comment>
<dbReference type="SMART" id="SM00487">
    <property type="entry name" value="DEXDc"/>
    <property type="match status" value="1"/>
</dbReference>
<evidence type="ECO:0000259" key="6">
    <source>
        <dbReference type="PROSITE" id="PS51194"/>
    </source>
</evidence>
<dbReference type="InterPro" id="IPR000330">
    <property type="entry name" value="SNF2_N"/>
</dbReference>
<dbReference type="Proteomes" id="UP000242590">
    <property type="component" value="Unassembled WGS sequence"/>
</dbReference>
<dbReference type="RefSeq" id="WP_078231979.1">
    <property type="nucleotide sequence ID" value="NZ_MWLE01000028.1"/>
</dbReference>
<organism evidence="7 8">
    <name type="scientific">Candidatus Synechococcus spongiarum LMB bulk15N</name>
    <dbReference type="NCBI Taxonomy" id="1943583"/>
    <lineage>
        <taxon>Bacteria</taxon>
        <taxon>Bacillati</taxon>
        <taxon>Cyanobacteriota</taxon>
        <taxon>Cyanophyceae</taxon>
        <taxon>Synechococcales</taxon>
        <taxon>Synechococcaceae</taxon>
        <taxon>Synechococcus</taxon>
    </lineage>
</organism>
<accession>A0A1T1D5G0</accession>
<dbReference type="InterPro" id="IPR014001">
    <property type="entry name" value="Helicase_ATP-bd"/>
</dbReference>
<keyword evidence="1" id="KW-0547">Nucleotide-binding</keyword>
<dbReference type="InterPro" id="IPR049730">
    <property type="entry name" value="SNF2/RAD54-like_C"/>
</dbReference>
<dbReference type="GO" id="GO:0005524">
    <property type="term" value="F:ATP binding"/>
    <property type="evidence" value="ECO:0007669"/>
    <property type="project" value="UniProtKB-KW"/>
</dbReference>
<evidence type="ECO:0008006" key="9">
    <source>
        <dbReference type="Google" id="ProtNLM"/>
    </source>
</evidence>
<dbReference type="EMBL" id="MWLE01000028">
    <property type="protein sequence ID" value="OOV36082.1"/>
    <property type="molecule type" value="Genomic_DNA"/>
</dbReference>
<dbReference type="Pfam" id="PF00271">
    <property type="entry name" value="Helicase_C"/>
    <property type="match status" value="1"/>
</dbReference>
<gene>
    <name evidence="7" type="ORF">BV53_02105</name>
</gene>
<evidence type="ECO:0000256" key="2">
    <source>
        <dbReference type="ARBA" id="ARBA00022801"/>
    </source>
</evidence>
<reference evidence="7 8" key="1">
    <citation type="submission" date="2017-02" db="EMBL/GenBank/DDBJ databases">
        <title>Draft Genome Sequences of 'Candidatus Synechococcus spongiarum', Cyanobacterial Symbionts of the Mediterranean Sponge Aplysina aerophoba from two locations.</title>
        <authorList>
            <person name="Slaby B.M."/>
            <person name="Hentschel U."/>
        </authorList>
    </citation>
    <scope>NUCLEOTIDE SEQUENCE [LARGE SCALE GENOMIC DNA]</scope>
    <source>
        <strain evidence="7">LMB bulk15N</strain>
    </source>
</reference>
<feature type="domain" description="Helicase ATP-binding" evidence="5">
    <location>
        <begin position="322"/>
        <end position="503"/>
    </location>
</feature>
<evidence type="ECO:0000259" key="5">
    <source>
        <dbReference type="PROSITE" id="PS51192"/>
    </source>
</evidence>
<dbReference type="CDD" id="cd09179">
    <property type="entry name" value="PLDc_N_DEXD_a"/>
    <property type="match status" value="1"/>
</dbReference>
<sequence>MAGLADHSWKRRFSSSLESLLEGFYKPALMDGVRYWRSTGYFTSRSLLQVLDGVEQLAAATADGCGHGQMRLITGVFLNQQDVAAIAKGAPVEQVLSDHLVRAFPFRHVQPGSEDDAALGAELLAWLVDHGHLEIRVALPLHNGQVANDGAIFHAKEGVIEDRHGQRLAFTGSVNETPTGWSSNYESFVTFCSWQPGGAADIDELEASFLRLWQNQDSGARTFTLPDAVRQELAIFQPREGLPQRLKPHIKAPPPAEPQPELIPAAPSGIDERRRIVWNYVLHAATRDLPGSERVGEATSAVTPWPHQHRAFQRLWQGWPPRLLIADEVGLGKTIQAGLLLRQAWLSGRAKRILVMAPASILGQWQRELREKFALDWPIYTGRSLEWQATPVRPGGISRPADRLGWTTESCVLVSSHLLRRRDRQQEVLDAALWDLVVLDEAHHARTRRDVSGRGADRRRPNTMMQLMQQLQSRTKGLLLLTATPMQVSPLEVWDLLGLLGLPPQWTEETFTHFFQWVEQENPDDATMAALAGLWQNTVEHFGELSSSAFPEVLRGSALKRRRALRALQDRDPLVRHNLDVELRRAVLALARRWTPVQALISRHSRNLLRAYQQQGAMDLDIGQRHVQDRFLESSAQERALYNAVEDFISTQYARYDKAGSQKRSAVGFVMTVYRRRLASSVAALVSTLDKRLTNQLQQLDEEDVAASEGEGLGGDLTMDAEGVERTLEEISLQEERNAITALLEQARPLVGQESKGDALQRALAALRAEGYRQVIVFSQYTDTVDALKQLLVAAGHTSLMAFTGRGGQFLGTGGRWQPLTRDATKQRFREGAASILLCTDAAAEGLNFQFCGALINYDMPWNPMRVEQRIGRIDRIGQCHPDMRIINLHLEGTVETDVYKALKERIQMFEQVVGTLQPILAEAASVAIGQAVMASREQRQEARESAVAAVQQAPEIRGFDLDDGLQDLDAIKQVINQLQPSPLGLKDLEAILTQPELLPPGCGARKIGPRDFAWTQPGLKQELRVTCDSAYYDDHSENCELWSPGSPLFPLQRAMELAGSNGGTNSRQDFLQALGG</sequence>
<dbReference type="PANTHER" id="PTHR10799">
    <property type="entry name" value="SNF2/RAD54 HELICASE FAMILY"/>
    <property type="match status" value="1"/>
</dbReference>
<dbReference type="InterPro" id="IPR057342">
    <property type="entry name" value="DEXDc_RapA"/>
</dbReference>
<keyword evidence="2" id="KW-0378">Hydrolase</keyword>
<proteinExistence type="predicted"/>
<evidence type="ECO:0000313" key="7">
    <source>
        <dbReference type="EMBL" id="OOV36082.1"/>
    </source>
</evidence>
<dbReference type="CDD" id="cd18011">
    <property type="entry name" value="DEXDc_RapA"/>
    <property type="match status" value="1"/>
</dbReference>
<dbReference type="Gene3D" id="3.30.870.10">
    <property type="entry name" value="Endonuclease Chain A"/>
    <property type="match status" value="1"/>
</dbReference>
<evidence type="ECO:0000256" key="3">
    <source>
        <dbReference type="ARBA" id="ARBA00022806"/>
    </source>
</evidence>
<evidence type="ECO:0000313" key="8">
    <source>
        <dbReference type="Proteomes" id="UP000242590"/>
    </source>
</evidence>
<dbReference type="GO" id="GO:0004386">
    <property type="term" value="F:helicase activity"/>
    <property type="evidence" value="ECO:0007669"/>
    <property type="project" value="UniProtKB-KW"/>
</dbReference>
<dbReference type="PROSITE" id="PS51192">
    <property type="entry name" value="HELICASE_ATP_BIND_1"/>
    <property type="match status" value="1"/>
</dbReference>
<protein>
    <recommendedName>
        <fullName evidence="9">Helicase</fullName>
    </recommendedName>
</protein>
<dbReference type="SMART" id="SM00490">
    <property type="entry name" value="HELICc"/>
    <property type="match status" value="1"/>
</dbReference>
<dbReference type="AlphaFoldDB" id="A0A1T1D5G0"/>
<dbReference type="InterPro" id="IPR001650">
    <property type="entry name" value="Helicase_C-like"/>
</dbReference>
<evidence type="ECO:0000256" key="4">
    <source>
        <dbReference type="ARBA" id="ARBA00022840"/>
    </source>
</evidence>